<gene>
    <name evidence="1" type="primary">Dgri\GH23131</name>
    <name evidence="1" type="ORF">Dgri_GH23131</name>
</gene>
<proteinExistence type="predicted"/>
<dbReference type="OMA" id="LRQDESC"/>
<dbReference type="InParanoid" id="B4JVJ2"/>
<dbReference type="HOGENOM" id="CLU_063312_0_0_1"/>
<evidence type="ECO:0000313" key="2">
    <source>
        <dbReference type="Proteomes" id="UP000001070"/>
    </source>
</evidence>
<dbReference type="PhylomeDB" id="B4JVJ2"/>
<accession>B4JVJ2</accession>
<reference evidence="1 2" key="1">
    <citation type="journal article" date="2007" name="Nature">
        <title>Evolution of genes and genomes on the Drosophila phylogeny.</title>
        <authorList>
            <consortium name="Drosophila 12 Genomes Consortium"/>
            <person name="Clark A.G."/>
            <person name="Eisen M.B."/>
            <person name="Smith D.R."/>
            <person name="Bergman C.M."/>
            <person name="Oliver B."/>
            <person name="Markow T.A."/>
            <person name="Kaufman T.C."/>
            <person name="Kellis M."/>
            <person name="Gelbart W."/>
            <person name="Iyer V.N."/>
            <person name="Pollard D.A."/>
            <person name="Sackton T.B."/>
            <person name="Larracuente A.M."/>
            <person name="Singh N.D."/>
            <person name="Abad J.P."/>
            <person name="Abt D.N."/>
            <person name="Adryan B."/>
            <person name="Aguade M."/>
            <person name="Akashi H."/>
            <person name="Anderson W.W."/>
            <person name="Aquadro C.F."/>
            <person name="Ardell D.H."/>
            <person name="Arguello R."/>
            <person name="Artieri C.G."/>
            <person name="Barbash D.A."/>
            <person name="Barker D."/>
            <person name="Barsanti P."/>
            <person name="Batterham P."/>
            <person name="Batzoglou S."/>
            <person name="Begun D."/>
            <person name="Bhutkar A."/>
            <person name="Blanco E."/>
            <person name="Bosak S.A."/>
            <person name="Bradley R.K."/>
            <person name="Brand A.D."/>
            <person name="Brent M.R."/>
            <person name="Brooks A.N."/>
            <person name="Brown R.H."/>
            <person name="Butlin R.K."/>
            <person name="Caggese C."/>
            <person name="Calvi B.R."/>
            <person name="Bernardo de Carvalho A."/>
            <person name="Caspi A."/>
            <person name="Castrezana S."/>
            <person name="Celniker S.E."/>
            <person name="Chang J.L."/>
            <person name="Chapple C."/>
            <person name="Chatterji S."/>
            <person name="Chinwalla A."/>
            <person name="Civetta A."/>
            <person name="Clifton S.W."/>
            <person name="Comeron J.M."/>
            <person name="Costello J.C."/>
            <person name="Coyne J.A."/>
            <person name="Daub J."/>
            <person name="David R.G."/>
            <person name="Delcher A.L."/>
            <person name="Delehaunty K."/>
            <person name="Do C.B."/>
            <person name="Ebling H."/>
            <person name="Edwards K."/>
            <person name="Eickbush T."/>
            <person name="Evans J.D."/>
            <person name="Filipski A."/>
            <person name="Findeiss S."/>
            <person name="Freyhult E."/>
            <person name="Fulton L."/>
            <person name="Fulton R."/>
            <person name="Garcia A.C."/>
            <person name="Gardiner A."/>
            <person name="Garfield D.A."/>
            <person name="Garvin B.E."/>
            <person name="Gibson G."/>
            <person name="Gilbert D."/>
            <person name="Gnerre S."/>
            <person name="Godfrey J."/>
            <person name="Good R."/>
            <person name="Gotea V."/>
            <person name="Gravely B."/>
            <person name="Greenberg A.J."/>
            <person name="Griffiths-Jones S."/>
            <person name="Gross S."/>
            <person name="Guigo R."/>
            <person name="Gustafson E.A."/>
            <person name="Haerty W."/>
            <person name="Hahn M.W."/>
            <person name="Halligan D.L."/>
            <person name="Halpern A.L."/>
            <person name="Halter G.M."/>
            <person name="Han M.V."/>
            <person name="Heger A."/>
            <person name="Hillier L."/>
            <person name="Hinrichs A.S."/>
            <person name="Holmes I."/>
            <person name="Hoskins R.A."/>
            <person name="Hubisz M.J."/>
            <person name="Hultmark D."/>
            <person name="Huntley M.A."/>
            <person name="Jaffe D.B."/>
            <person name="Jagadeeshan S."/>
            <person name="Jeck W.R."/>
            <person name="Johnson J."/>
            <person name="Jones C.D."/>
            <person name="Jordan W.C."/>
            <person name="Karpen G.H."/>
            <person name="Kataoka E."/>
            <person name="Keightley P.D."/>
            <person name="Kheradpour P."/>
            <person name="Kirkness E.F."/>
            <person name="Koerich L.B."/>
            <person name="Kristiansen K."/>
            <person name="Kudrna D."/>
            <person name="Kulathinal R.J."/>
            <person name="Kumar S."/>
            <person name="Kwok R."/>
            <person name="Lander E."/>
            <person name="Langley C.H."/>
            <person name="Lapoint R."/>
            <person name="Lazzaro B.P."/>
            <person name="Lee S.J."/>
            <person name="Levesque L."/>
            <person name="Li R."/>
            <person name="Lin C.F."/>
            <person name="Lin M.F."/>
            <person name="Lindblad-Toh K."/>
            <person name="Llopart A."/>
            <person name="Long M."/>
            <person name="Low L."/>
            <person name="Lozovsky E."/>
            <person name="Lu J."/>
            <person name="Luo M."/>
            <person name="Machado C.A."/>
            <person name="Makalowski W."/>
            <person name="Marzo M."/>
            <person name="Matsuda M."/>
            <person name="Matzkin L."/>
            <person name="McAllister B."/>
            <person name="McBride C.S."/>
            <person name="McKernan B."/>
            <person name="McKernan K."/>
            <person name="Mendez-Lago M."/>
            <person name="Minx P."/>
            <person name="Mollenhauer M.U."/>
            <person name="Montooth K."/>
            <person name="Mount S.M."/>
            <person name="Mu X."/>
            <person name="Myers E."/>
            <person name="Negre B."/>
            <person name="Newfeld S."/>
            <person name="Nielsen R."/>
            <person name="Noor M.A."/>
            <person name="O'Grady P."/>
            <person name="Pachter L."/>
            <person name="Papaceit M."/>
            <person name="Parisi M.J."/>
            <person name="Parisi M."/>
            <person name="Parts L."/>
            <person name="Pedersen J.S."/>
            <person name="Pesole G."/>
            <person name="Phillippy A.M."/>
            <person name="Ponting C.P."/>
            <person name="Pop M."/>
            <person name="Porcelli D."/>
            <person name="Powell J.R."/>
            <person name="Prohaska S."/>
            <person name="Pruitt K."/>
            <person name="Puig M."/>
            <person name="Quesneville H."/>
            <person name="Ram K.R."/>
            <person name="Rand D."/>
            <person name="Rasmussen M.D."/>
            <person name="Reed L.K."/>
            <person name="Reenan R."/>
            <person name="Reily A."/>
            <person name="Remington K.A."/>
            <person name="Rieger T.T."/>
            <person name="Ritchie M.G."/>
            <person name="Robin C."/>
            <person name="Rogers Y.H."/>
            <person name="Rohde C."/>
            <person name="Rozas J."/>
            <person name="Rubenfield M.J."/>
            <person name="Ruiz A."/>
            <person name="Russo S."/>
            <person name="Salzberg S.L."/>
            <person name="Sanchez-Gracia A."/>
            <person name="Saranga D.J."/>
            <person name="Sato H."/>
            <person name="Schaeffer S.W."/>
            <person name="Schatz M.C."/>
            <person name="Schlenke T."/>
            <person name="Schwartz R."/>
            <person name="Segarra C."/>
            <person name="Singh R.S."/>
            <person name="Sirot L."/>
            <person name="Sirota M."/>
            <person name="Sisneros N.B."/>
            <person name="Smith C.D."/>
            <person name="Smith T.F."/>
            <person name="Spieth J."/>
            <person name="Stage D.E."/>
            <person name="Stark A."/>
            <person name="Stephan W."/>
            <person name="Strausberg R.L."/>
            <person name="Strempel S."/>
            <person name="Sturgill D."/>
            <person name="Sutton G."/>
            <person name="Sutton G.G."/>
            <person name="Tao W."/>
            <person name="Teichmann S."/>
            <person name="Tobari Y.N."/>
            <person name="Tomimura Y."/>
            <person name="Tsolas J.M."/>
            <person name="Valente V.L."/>
            <person name="Venter E."/>
            <person name="Venter J.C."/>
            <person name="Vicario S."/>
            <person name="Vieira F.G."/>
            <person name="Vilella A.J."/>
            <person name="Villasante A."/>
            <person name="Walenz B."/>
            <person name="Wang J."/>
            <person name="Wasserman M."/>
            <person name="Watts T."/>
            <person name="Wilson D."/>
            <person name="Wilson R.K."/>
            <person name="Wing R.A."/>
            <person name="Wolfner M.F."/>
            <person name="Wong A."/>
            <person name="Wong G.K."/>
            <person name="Wu C.I."/>
            <person name="Wu G."/>
            <person name="Yamamoto D."/>
            <person name="Yang H.P."/>
            <person name="Yang S.P."/>
            <person name="Yorke J.A."/>
            <person name="Yoshida K."/>
            <person name="Zdobnov E."/>
            <person name="Zhang P."/>
            <person name="Zhang Y."/>
            <person name="Zimin A.V."/>
            <person name="Baldwin J."/>
            <person name="Abdouelleil A."/>
            <person name="Abdulkadir J."/>
            <person name="Abebe A."/>
            <person name="Abera B."/>
            <person name="Abreu J."/>
            <person name="Acer S.C."/>
            <person name="Aftuck L."/>
            <person name="Alexander A."/>
            <person name="An P."/>
            <person name="Anderson E."/>
            <person name="Anderson S."/>
            <person name="Arachi H."/>
            <person name="Azer M."/>
            <person name="Bachantsang P."/>
            <person name="Barry A."/>
            <person name="Bayul T."/>
            <person name="Berlin A."/>
            <person name="Bessette D."/>
            <person name="Bloom T."/>
            <person name="Blye J."/>
            <person name="Boguslavskiy L."/>
            <person name="Bonnet C."/>
            <person name="Boukhgalter B."/>
            <person name="Bourzgui I."/>
            <person name="Brown A."/>
            <person name="Cahill P."/>
            <person name="Channer S."/>
            <person name="Cheshatsang Y."/>
            <person name="Chuda L."/>
            <person name="Citroen M."/>
            <person name="Collymore A."/>
            <person name="Cooke P."/>
            <person name="Costello M."/>
            <person name="D'Aco K."/>
            <person name="Daza R."/>
            <person name="De Haan G."/>
            <person name="DeGray S."/>
            <person name="DeMaso C."/>
            <person name="Dhargay N."/>
            <person name="Dooley K."/>
            <person name="Dooley E."/>
            <person name="Doricent M."/>
            <person name="Dorje P."/>
            <person name="Dorjee K."/>
            <person name="Dupes A."/>
            <person name="Elong R."/>
            <person name="Falk J."/>
            <person name="Farina A."/>
            <person name="Faro S."/>
            <person name="Ferguson D."/>
            <person name="Fisher S."/>
            <person name="Foley C.D."/>
            <person name="Franke A."/>
            <person name="Friedrich D."/>
            <person name="Gadbois L."/>
            <person name="Gearin G."/>
            <person name="Gearin C.R."/>
            <person name="Giannoukos G."/>
            <person name="Goode T."/>
            <person name="Graham J."/>
            <person name="Grandbois E."/>
            <person name="Grewal S."/>
            <person name="Gyaltsen K."/>
            <person name="Hafez N."/>
            <person name="Hagos B."/>
            <person name="Hall J."/>
            <person name="Henson C."/>
            <person name="Hollinger A."/>
            <person name="Honan T."/>
            <person name="Huard M.D."/>
            <person name="Hughes L."/>
            <person name="Hurhula B."/>
            <person name="Husby M.E."/>
            <person name="Kamat A."/>
            <person name="Kanga B."/>
            <person name="Kashin S."/>
            <person name="Khazanovich D."/>
            <person name="Kisner P."/>
            <person name="Lance K."/>
            <person name="Lara M."/>
            <person name="Lee W."/>
            <person name="Lennon N."/>
            <person name="Letendre F."/>
            <person name="LeVine R."/>
            <person name="Lipovsky A."/>
            <person name="Liu X."/>
            <person name="Liu J."/>
            <person name="Liu S."/>
            <person name="Lokyitsang T."/>
            <person name="Lokyitsang Y."/>
            <person name="Lubonja R."/>
            <person name="Lui A."/>
            <person name="MacDonald P."/>
            <person name="Magnisalis V."/>
            <person name="Maru K."/>
            <person name="Matthews C."/>
            <person name="McCusker W."/>
            <person name="McDonough S."/>
            <person name="Mehta T."/>
            <person name="Meldrim J."/>
            <person name="Meneus L."/>
            <person name="Mihai O."/>
            <person name="Mihalev A."/>
            <person name="Mihova T."/>
            <person name="Mittelman R."/>
            <person name="Mlenga V."/>
            <person name="Montmayeur A."/>
            <person name="Mulrain L."/>
            <person name="Navidi A."/>
            <person name="Naylor J."/>
            <person name="Negash T."/>
            <person name="Nguyen T."/>
            <person name="Nguyen N."/>
            <person name="Nicol R."/>
            <person name="Norbu C."/>
            <person name="Norbu N."/>
            <person name="Novod N."/>
            <person name="O'Neill B."/>
            <person name="Osman S."/>
            <person name="Markiewicz E."/>
            <person name="Oyono O.L."/>
            <person name="Patti C."/>
            <person name="Phunkhang P."/>
            <person name="Pierre F."/>
            <person name="Priest M."/>
            <person name="Raghuraman S."/>
            <person name="Rege F."/>
            <person name="Reyes R."/>
            <person name="Rise C."/>
            <person name="Rogov P."/>
            <person name="Ross K."/>
            <person name="Ryan E."/>
            <person name="Settipalli S."/>
            <person name="Shea T."/>
            <person name="Sherpa N."/>
            <person name="Shi L."/>
            <person name="Shih D."/>
            <person name="Sparrow T."/>
            <person name="Spaulding J."/>
            <person name="Stalker J."/>
            <person name="Stange-Thomann N."/>
            <person name="Stavropoulos S."/>
            <person name="Stone C."/>
            <person name="Strader C."/>
            <person name="Tesfaye S."/>
            <person name="Thomson T."/>
            <person name="Thoulutsang Y."/>
            <person name="Thoulutsang D."/>
            <person name="Topham K."/>
            <person name="Topping I."/>
            <person name="Tsamla T."/>
            <person name="Vassiliev H."/>
            <person name="Vo A."/>
            <person name="Wangchuk T."/>
            <person name="Wangdi T."/>
            <person name="Weiand M."/>
            <person name="Wilkinson J."/>
            <person name="Wilson A."/>
            <person name="Yadav S."/>
            <person name="Young G."/>
            <person name="Yu Q."/>
            <person name="Zembek L."/>
            <person name="Zhong D."/>
            <person name="Zimmer A."/>
            <person name="Zwirko Z."/>
            <person name="Jaffe D.B."/>
            <person name="Alvarez P."/>
            <person name="Brockman W."/>
            <person name="Butler J."/>
            <person name="Chin C."/>
            <person name="Gnerre S."/>
            <person name="Grabherr M."/>
            <person name="Kleber M."/>
            <person name="Mauceli E."/>
            <person name="MacCallum I."/>
        </authorList>
    </citation>
    <scope>NUCLEOTIDE SEQUENCE [LARGE SCALE GENOMIC DNA]</scope>
    <source>
        <strain evidence="2">Tucson 15287-2541.00</strain>
    </source>
</reference>
<name>B4JVJ2_DROGR</name>
<protein>
    <submittedName>
        <fullName evidence="1">GH23131</fullName>
    </submittedName>
</protein>
<keyword evidence="2" id="KW-1185">Reference proteome</keyword>
<sequence>MWHPPGLNLPVILNTLSSRVEELLDVERAGGNLGGRSLVALLVPSPTSFVDERDYDYCVRYMHRMRHSLPNLHIIYYGGGALVRFHDFVREPSRDLLLLNIGKPPEKCGLPVVRRIRQVPRRLWNPRCSSNGAIGEYGSDSLEQYARLGNINFYRLDALYMAGRRSMRYLKITPISQITFAVCFSRSHELPFRNGSLPLRQDETCESTAPQGSYSYDLTDACVGYDFEPCPPLFFSVQAQGFGHISCDQPACQTPDEAQYFITLTNLGCNRSAALHLTGALILLNALCSILSLSI</sequence>
<organism evidence="2">
    <name type="scientific">Drosophila grimshawi</name>
    <name type="common">Hawaiian fruit fly</name>
    <name type="synonym">Idiomyia grimshawi</name>
    <dbReference type="NCBI Taxonomy" id="7222"/>
    <lineage>
        <taxon>Eukaryota</taxon>
        <taxon>Metazoa</taxon>
        <taxon>Ecdysozoa</taxon>
        <taxon>Arthropoda</taxon>
        <taxon>Hexapoda</taxon>
        <taxon>Insecta</taxon>
        <taxon>Pterygota</taxon>
        <taxon>Neoptera</taxon>
        <taxon>Endopterygota</taxon>
        <taxon>Diptera</taxon>
        <taxon>Brachycera</taxon>
        <taxon>Muscomorpha</taxon>
        <taxon>Ephydroidea</taxon>
        <taxon>Drosophilidae</taxon>
        <taxon>Drosophila</taxon>
        <taxon>Hawaiian Drosophila</taxon>
    </lineage>
</organism>
<dbReference type="STRING" id="7222.B4JVJ2"/>
<dbReference type="OrthoDB" id="10256829at2759"/>
<dbReference type="eggNOG" id="ENOG502RV6H">
    <property type="taxonomic scope" value="Eukaryota"/>
</dbReference>
<dbReference type="EMBL" id="CH916375">
    <property type="protein sequence ID" value="EDV98460.1"/>
    <property type="molecule type" value="Genomic_DNA"/>
</dbReference>
<evidence type="ECO:0000313" key="1">
    <source>
        <dbReference type="EMBL" id="EDV98460.1"/>
    </source>
</evidence>
<dbReference type="AlphaFoldDB" id="B4JVJ2"/>
<dbReference type="Proteomes" id="UP000001070">
    <property type="component" value="Unassembled WGS sequence"/>
</dbReference>